<sequence>MIEVLQALYEQLNTVEELNYIDEDWGQLDSYGNDCPVKWPCCIIDIQSSDFSDIGRDRSAEPQNRQQGISTIVLRVANLKLTNSSLKAPVFQKEKAFKIHRIIEQVHKKIHGFRPVPGHDNLIRVNLRKVRRDDGIQEYLITYSIGLNNV</sequence>
<reference evidence="2" key="1">
    <citation type="journal article" date="2019" name="Int. J. Syst. Evol. Microbiol.">
        <title>The Global Catalogue of Microorganisms (GCM) 10K type strain sequencing project: providing services to taxonomists for standard genome sequencing and annotation.</title>
        <authorList>
            <consortium name="The Broad Institute Genomics Platform"/>
            <consortium name="The Broad Institute Genome Sequencing Center for Infectious Disease"/>
            <person name="Wu L."/>
            <person name="Ma J."/>
        </authorList>
    </citation>
    <scope>NUCLEOTIDE SEQUENCE [LARGE SCALE GENOMIC DNA]</scope>
    <source>
        <strain evidence="2">CGMCC 1.15461</strain>
    </source>
</reference>
<proteinExistence type="predicted"/>
<gene>
    <name evidence="1" type="ORF">GCM10007424_23640</name>
</gene>
<keyword evidence="2" id="KW-1185">Reference proteome</keyword>
<evidence type="ECO:0000313" key="1">
    <source>
        <dbReference type="EMBL" id="GGB82885.1"/>
    </source>
</evidence>
<dbReference type="RefSeq" id="WP_188621511.1">
    <property type="nucleotide sequence ID" value="NZ_BMJE01000006.1"/>
</dbReference>
<protein>
    <submittedName>
        <fullName evidence="1">Uncharacterized protein</fullName>
    </submittedName>
</protein>
<evidence type="ECO:0000313" key="2">
    <source>
        <dbReference type="Proteomes" id="UP000615760"/>
    </source>
</evidence>
<comment type="caution">
    <text evidence="1">The sequence shown here is derived from an EMBL/GenBank/DDBJ whole genome shotgun (WGS) entry which is preliminary data.</text>
</comment>
<accession>A0ABQ1K3B1</accession>
<dbReference type="Proteomes" id="UP000615760">
    <property type="component" value="Unassembled WGS sequence"/>
</dbReference>
<name>A0ABQ1K3B1_9FLAO</name>
<organism evidence="1 2">
    <name type="scientific">Flavobacterium suaedae</name>
    <dbReference type="NCBI Taxonomy" id="1767027"/>
    <lineage>
        <taxon>Bacteria</taxon>
        <taxon>Pseudomonadati</taxon>
        <taxon>Bacteroidota</taxon>
        <taxon>Flavobacteriia</taxon>
        <taxon>Flavobacteriales</taxon>
        <taxon>Flavobacteriaceae</taxon>
        <taxon>Flavobacterium</taxon>
    </lineage>
</organism>
<dbReference type="EMBL" id="BMJE01000006">
    <property type="protein sequence ID" value="GGB82885.1"/>
    <property type="molecule type" value="Genomic_DNA"/>
</dbReference>